<name>A0A3D4V7T7_9BACT</name>
<dbReference type="EMBL" id="DPIY01000007">
    <property type="protein sequence ID" value="HCT57209.1"/>
    <property type="molecule type" value="Genomic_DNA"/>
</dbReference>
<organism evidence="1 2">
    <name type="scientific">Gemmatimonas aurantiaca</name>
    <dbReference type="NCBI Taxonomy" id="173480"/>
    <lineage>
        <taxon>Bacteria</taxon>
        <taxon>Pseudomonadati</taxon>
        <taxon>Gemmatimonadota</taxon>
        <taxon>Gemmatimonadia</taxon>
        <taxon>Gemmatimonadales</taxon>
        <taxon>Gemmatimonadaceae</taxon>
        <taxon>Gemmatimonas</taxon>
    </lineage>
</organism>
<gene>
    <name evidence="1" type="ORF">DGD08_08345</name>
</gene>
<evidence type="ECO:0000313" key="1">
    <source>
        <dbReference type="EMBL" id="HCT57209.1"/>
    </source>
</evidence>
<proteinExistence type="predicted"/>
<accession>A0A3D4V7T7</accession>
<evidence type="ECO:0000313" key="2">
    <source>
        <dbReference type="Proteomes" id="UP000264071"/>
    </source>
</evidence>
<reference evidence="1 2" key="1">
    <citation type="journal article" date="2018" name="Nat. Biotechnol.">
        <title>A standardized bacterial taxonomy based on genome phylogeny substantially revises the tree of life.</title>
        <authorList>
            <person name="Parks D.H."/>
            <person name="Chuvochina M."/>
            <person name="Waite D.W."/>
            <person name="Rinke C."/>
            <person name="Skarshewski A."/>
            <person name="Chaumeil P.A."/>
            <person name="Hugenholtz P."/>
        </authorList>
    </citation>
    <scope>NUCLEOTIDE SEQUENCE [LARGE SCALE GENOMIC DNA]</scope>
    <source>
        <strain evidence="1">UBA8844</strain>
    </source>
</reference>
<dbReference type="AlphaFoldDB" id="A0A3D4V7T7"/>
<dbReference type="Proteomes" id="UP000264071">
    <property type="component" value="Unassembled WGS sequence"/>
</dbReference>
<comment type="caution">
    <text evidence="1">The sequence shown here is derived from an EMBL/GenBank/DDBJ whole genome shotgun (WGS) entry which is preliminary data.</text>
</comment>
<protein>
    <submittedName>
        <fullName evidence="1">Uncharacterized protein</fullName>
    </submittedName>
</protein>
<sequence>MRYVLAGLWNDYDQVFSPNASGGGSKRGPLFGALSLENAGVNLLPRLAETQVQLRTLTGQSSYLMSLGRLEAAGEVRQSIAPLGIEYGVTRRVSLRVLVPYAESRDVTQLLLNRVGSGANVGLNPTYQSGSAGADNARVVNNLNQARSELSAEITRCGNAMATGCDAIRANPAEAQALVTRTQTVGSAVTAVYGTAANSGSRFIPISGSGAQTSVAQTIGTLRTDFARYGITSIPEQSAPAAATTVLGPGGIPLLASDSSYGVGYQRLGNTRRAGVGDIDLTASVLLYDTFGADQVKRLTTATRGVRSQLTGGWRFGTAGADRTEDAFDVPIGEGANAVLLRSTTDLVWSRTMWLSATIRAAKPLGDRIAVVLPYRTTADFLSAPVTVDDAARSLGMRTDIELAPRFSFGDFFGVSGAYIMRRWGEDKYDAENLNSSVPLMSEMTVPSRTMQAAAVGVTFSTLASYARRRSRFAAEVMYTHTVPISASGGVVPAVVSDRLELRVYTGFPRR</sequence>